<comment type="caution">
    <text evidence="5">The sequence shown here is derived from an EMBL/GenBank/DDBJ whole genome shotgun (WGS) entry which is preliminary data.</text>
</comment>
<protein>
    <submittedName>
        <fullName evidence="5">Polysaccharide export protein</fullName>
    </submittedName>
</protein>
<organism evidence="5 6">
    <name type="scientific">Pedosphaera parvula (strain Ellin514)</name>
    <dbReference type="NCBI Taxonomy" id="320771"/>
    <lineage>
        <taxon>Bacteria</taxon>
        <taxon>Pseudomonadati</taxon>
        <taxon>Verrucomicrobiota</taxon>
        <taxon>Pedosphaerae</taxon>
        <taxon>Pedosphaerales</taxon>
        <taxon>Pedosphaeraceae</taxon>
        <taxon>Pedosphaera</taxon>
    </lineage>
</organism>
<feature type="region of interest" description="Disordered" evidence="1">
    <location>
        <begin position="521"/>
        <end position="570"/>
    </location>
</feature>
<dbReference type="Gene3D" id="3.30.1950.10">
    <property type="entry name" value="wza like domain"/>
    <property type="match status" value="1"/>
</dbReference>
<feature type="transmembrane region" description="Helical" evidence="2">
    <location>
        <begin position="77"/>
        <end position="96"/>
    </location>
</feature>
<dbReference type="RefSeq" id="WP_007412560.1">
    <property type="nucleotide sequence ID" value="NZ_ABOX02000001.1"/>
</dbReference>
<gene>
    <name evidence="5" type="ORF">Cflav_PD5888</name>
</gene>
<dbReference type="InterPro" id="IPR003715">
    <property type="entry name" value="Poly_export_N"/>
</dbReference>
<dbReference type="PANTHER" id="PTHR32309">
    <property type="entry name" value="TYROSINE-PROTEIN KINASE"/>
    <property type="match status" value="1"/>
</dbReference>
<feature type="region of interest" description="Disordered" evidence="1">
    <location>
        <begin position="12"/>
        <end position="57"/>
    </location>
</feature>
<evidence type="ECO:0000313" key="5">
    <source>
        <dbReference type="EMBL" id="EEF63253.1"/>
    </source>
</evidence>
<dbReference type="Gene3D" id="3.40.50.300">
    <property type="entry name" value="P-loop containing nucleotide triphosphate hydrolases"/>
    <property type="match status" value="1"/>
</dbReference>
<proteinExistence type="predicted"/>
<dbReference type="Pfam" id="PF22461">
    <property type="entry name" value="SLBB_2"/>
    <property type="match status" value="2"/>
</dbReference>
<dbReference type="InterPro" id="IPR050445">
    <property type="entry name" value="Bact_polysacc_biosynth/exp"/>
</dbReference>
<feature type="transmembrane region" description="Helical" evidence="2">
    <location>
        <begin position="400"/>
        <end position="422"/>
    </location>
</feature>
<dbReference type="PANTHER" id="PTHR32309:SF31">
    <property type="entry name" value="CAPSULAR EXOPOLYSACCHARIDE FAMILY"/>
    <property type="match status" value="1"/>
</dbReference>
<evidence type="ECO:0000259" key="4">
    <source>
        <dbReference type="Pfam" id="PF22461"/>
    </source>
</evidence>
<dbReference type="OrthoDB" id="181966at2"/>
<evidence type="ECO:0000256" key="2">
    <source>
        <dbReference type="SAM" id="Phobius"/>
    </source>
</evidence>
<name>B9X9K9_PEDPL</name>
<keyword evidence="2" id="KW-0472">Membrane</keyword>
<evidence type="ECO:0000256" key="1">
    <source>
        <dbReference type="SAM" id="MobiDB-lite"/>
    </source>
</evidence>
<reference evidence="5 6" key="1">
    <citation type="journal article" date="2011" name="J. Bacteriol.">
        <title>Genome sequence of 'Pedosphaera parvula' Ellin514, an aerobic Verrucomicrobial isolate from pasture soil.</title>
        <authorList>
            <person name="Kant R."/>
            <person name="van Passel M.W."/>
            <person name="Sangwan P."/>
            <person name="Palva A."/>
            <person name="Lucas S."/>
            <person name="Copeland A."/>
            <person name="Lapidus A."/>
            <person name="Glavina Del Rio T."/>
            <person name="Dalin E."/>
            <person name="Tice H."/>
            <person name="Bruce D."/>
            <person name="Goodwin L."/>
            <person name="Pitluck S."/>
            <person name="Chertkov O."/>
            <person name="Larimer F.W."/>
            <person name="Land M.L."/>
            <person name="Hauser L."/>
            <person name="Brettin T.S."/>
            <person name="Detter J.C."/>
            <person name="Han S."/>
            <person name="de Vos W.M."/>
            <person name="Janssen P.H."/>
            <person name="Smidt H."/>
        </authorList>
    </citation>
    <scope>NUCLEOTIDE SEQUENCE [LARGE SCALE GENOMIC DNA]</scope>
    <source>
        <strain evidence="5 6">Ellin514</strain>
    </source>
</reference>
<dbReference type="STRING" id="320771.Cflav_PD5888"/>
<feature type="compositionally biased region" description="Polar residues" evidence="1">
    <location>
        <begin position="28"/>
        <end position="43"/>
    </location>
</feature>
<feature type="compositionally biased region" description="Polar residues" evidence="1">
    <location>
        <begin position="545"/>
        <end position="570"/>
    </location>
</feature>
<dbReference type="Proteomes" id="UP000003688">
    <property type="component" value="Unassembled WGS sequence"/>
</dbReference>
<keyword evidence="2" id="KW-1133">Transmembrane helix</keyword>
<keyword evidence="2" id="KW-0812">Transmembrane</keyword>
<evidence type="ECO:0000259" key="3">
    <source>
        <dbReference type="Pfam" id="PF02563"/>
    </source>
</evidence>
<feature type="domain" description="SLBB" evidence="4">
    <location>
        <begin position="931"/>
        <end position="1010"/>
    </location>
</feature>
<dbReference type="AlphaFoldDB" id="B9X9K9"/>
<feature type="domain" description="Polysaccharide export protein N-terminal" evidence="3">
    <location>
        <begin position="762"/>
        <end position="829"/>
    </location>
</feature>
<keyword evidence="6" id="KW-1185">Reference proteome</keyword>
<accession>B9X9K9</accession>
<feature type="domain" description="SLBB" evidence="4">
    <location>
        <begin position="839"/>
        <end position="924"/>
    </location>
</feature>
<dbReference type="Gene3D" id="3.10.560.10">
    <property type="entry name" value="Outer membrane lipoprotein wza domain like"/>
    <property type="match status" value="2"/>
</dbReference>
<dbReference type="EMBL" id="ABOX02000001">
    <property type="protein sequence ID" value="EEF63253.1"/>
    <property type="molecule type" value="Genomic_DNA"/>
</dbReference>
<dbReference type="SUPFAM" id="SSF52540">
    <property type="entry name" value="P-loop containing nucleoside triphosphate hydrolases"/>
    <property type="match status" value="1"/>
</dbReference>
<dbReference type="InterPro" id="IPR027417">
    <property type="entry name" value="P-loop_NTPase"/>
</dbReference>
<sequence>MSNHNDLNMGGLLQIDHYGPSDPPAEPGNNSHSKNRQGSMSEKSSGKSRTRKETAPPPPTVDAWIFLEVLLQKWKPIVLTGFIVATIGFLCSFFLLHRTYMATATLMRYQPTITGQFFNPPVLTPDTFAALLKSPELLQMVSTNSRPSVSTEVLNKAVFIKTEPESDIVKVGVKAFNPEVAVNLANLYASNAERFTLELQRREAGAAVENYFREQLTFMESNISNLEDQVRRTVPGAGVLVNKLNQMQGSVSNLNHQAQLPMTASSSLSMSRSFAKLQQAKDELDKLLVTLTPANPRVQAAQELVNAYEKDYALAATNSATGSAGSSLLPAIAAGTGGPLVNPEYDIILRKLQAIDASRQQLEDRKREAEAFQKNPPGNVKHYSFATLKNITPDKRWLKVSLATVFGGILGLIVAIAGVLIVEVADDRLKTAADVNRVTKLPVIATLDDLGKKGPSAQERWAFRTWTMLQGRLSPSAHQGLVCGITSSNAGEGRSTWINMLAEAASMSGFRVLTIATRSTVSESENVDGETDGKAKSANPDQKPVNGSENNAGKLQSNGHAHGSDTSTALNASALTSPGEVTQQLTGPDPQPLVHIPLPGWVWNLERRKQWQEALSHWQQIDNLVILVELPPASMSEAVLLGENLPNLLWLAESGKADAAETRSQLETLRHARCNLVGAVLNREPGTPLKSRFPRWLGCLALFLGLSVLSAHAQAEGTNTLFVAPTSVVQVHNTNETDVEVANTNVSFSLINPANRGGWQKHLTLGPGDVLSFLIYGQPETARSEVFIGPDGRIGYLEAQNILAAGLTIDELRTNIDNELSKYRRAPRTIITPVSFMSKRYYMLGKVVQRGVYTLDRPLTVLEAVARAHGLETGLSDRNTLDLADFERSFLMRGGKRFPLNFEKLFGQGDLSQNIPIEPDDYIFFPSAILQEVYVLGEVRLPGVVPYTSDMTVIGALSARGGFAEKAYKSRVMVIRGSLNHPQAFVVDTRAILDARGQDFQLQSKDIIYVTDRPFSRVEDLLELGITAFLQSMTAQWAGRNIGPLIGTPFIPDF</sequence>
<evidence type="ECO:0000313" key="6">
    <source>
        <dbReference type="Proteomes" id="UP000003688"/>
    </source>
</evidence>
<dbReference type="Pfam" id="PF02563">
    <property type="entry name" value="Poly_export"/>
    <property type="match status" value="1"/>
</dbReference>
<dbReference type="InterPro" id="IPR054765">
    <property type="entry name" value="SLBB_dom"/>
</dbReference>